<reference evidence="2" key="1">
    <citation type="submission" date="2022-08" db="EMBL/GenBank/DDBJ databases">
        <title>Novel sulfate-reducing endosymbionts in the free-living metamonad Anaeramoeba.</title>
        <authorList>
            <person name="Jerlstrom-Hultqvist J."/>
            <person name="Cepicka I."/>
            <person name="Gallot-Lavallee L."/>
            <person name="Salas-Leiva D."/>
            <person name="Curtis B.A."/>
            <person name="Zahonova K."/>
            <person name="Pipaliya S."/>
            <person name="Dacks J."/>
            <person name="Roger A.J."/>
        </authorList>
    </citation>
    <scope>NUCLEOTIDE SEQUENCE</scope>
    <source>
        <strain evidence="2">Schooner1</strain>
    </source>
</reference>
<protein>
    <submittedName>
        <fullName evidence="2">Uncharacterized protein</fullName>
    </submittedName>
</protein>
<organism evidence="2 3">
    <name type="scientific">Anaeramoeba flamelloides</name>
    <dbReference type="NCBI Taxonomy" id="1746091"/>
    <lineage>
        <taxon>Eukaryota</taxon>
        <taxon>Metamonada</taxon>
        <taxon>Anaeramoebidae</taxon>
        <taxon>Anaeramoeba</taxon>
    </lineage>
</organism>
<dbReference type="EMBL" id="JAOAOG010000073">
    <property type="protein sequence ID" value="KAJ6250822.1"/>
    <property type="molecule type" value="Genomic_DNA"/>
</dbReference>
<keyword evidence="3" id="KW-1185">Reference proteome</keyword>
<feature type="compositionally biased region" description="Basic and acidic residues" evidence="1">
    <location>
        <begin position="130"/>
        <end position="143"/>
    </location>
</feature>
<comment type="caution">
    <text evidence="2">The sequence shown here is derived from an EMBL/GenBank/DDBJ whole genome shotgun (WGS) entry which is preliminary data.</text>
</comment>
<dbReference type="Proteomes" id="UP001150062">
    <property type="component" value="Unassembled WGS sequence"/>
</dbReference>
<accession>A0ABQ8Z1S2</accession>
<evidence type="ECO:0000313" key="2">
    <source>
        <dbReference type="EMBL" id="KAJ6250822.1"/>
    </source>
</evidence>
<evidence type="ECO:0000256" key="1">
    <source>
        <dbReference type="SAM" id="MobiDB-lite"/>
    </source>
</evidence>
<sequence length="402" mass="47739">MSYSIPLQCVGATLLEEILKKFKVTSTEKDFKKRRAIVKELRLMDEWPRIYKELCNEGHWDERRSRRKRSRKRGDLGYFIPKTINRPNLEECQTNLNNSKMLSVNKCVLQNQPQQSETKQKSNGRKKKEKEKNVKEKGKDNRRTKNNSMGRLIIEEDQSELNNYNVGSKNFQKVQPFQTKEIEIVENKSEKLNKENIILQNQRDINHFAQAQEELKCEIHDLFIFIKENFESIHQTQNQLFELISKKQNDDKKVYHQNTAILDPTFIENLTNAALQTTHIMRKLVLLKIKAMDGLGKVRLPQPNEARKVSRCLQVRLCKQKSRLLQYFEQQIFTKPFLIENSNERKQFFNKIPNRFFDPVYNEMSYSVKMKCLNSWLTDFLTMRVLHENEKVAQNSCENSKI</sequence>
<feature type="region of interest" description="Disordered" evidence="1">
    <location>
        <begin position="110"/>
        <end position="152"/>
    </location>
</feature>
<gene>
    <name evidence="2" type="ORF">M0813_15638</name>
</gene>
<proteinExistence type="predicted"/>
<name>A0ABQ8Z1S2_9EUKA</name>
<evidence type="ECO:0000313" key="3">
    <source>
        <dbReference type="Proteomes" id="UP001150062"/>
    </source>
</evidence>